<dbReference type="CDD" id="cd23767">
    <property type="entry name" value="IQCD"/>
    <property type="match status" value="1"/>
</dbReference>
<dbReference type="EMBL" id="CAJNOQ010005997">
    <property type="protein sequence ID" value="CAF1119370.1"/>
    <property type="molecule type" value="Genomic_DNA"/>
</dbReference>
<feature type="compositionally biased region" description="Polar residues" evidence="1">
    <location>
        <begin position="162"/>
        <end position="179"/>
    </location>
</feature>
<accession>A0A814QJN4</accession>
<feature type="compositionally biased region" description="Basic and acidic residues" evidence="1">
    <location>
        <begin position="285"/>
        <end position="309"/>
    </location>
</feature>
<dbReference type="PROSITE" id="PS50096">
    <property type="entry name" value="IQ"/>
    <property type="match status" value="1"/>
</dbReference>
<sequence>MQSQLESDKLHSQIKPTRNSFITTDRPDTAQLVDLHVYIIPKSVWKERQHLAQNEAIDDAISAGFVHVPQNMHIQDLRKQIEQLCGNEDFFPKDFIVLRSVGRCMTRVKPRQEIELRVKNFRPPQTFAPEIFLLEGRHEDYTQTPSASPSLSSVSYLFGNRTQRTPSRMSGQHQSQSPVKSIVRSGLENDWSTTHNENSHQPNQQQQRVRTKYPQIGESEVDDVSATEMAKLKEEQERLRRRQAELDRMRREAEEKKRKSDRDEEERRRKNQEEAAIKIQSSYRGFKDRKTTNELKRRVDSEHPYRHDNGTTTKNQSTPRNQYEQSVTVRLVNNTKIIPTRNRFITSGGFLVGRFCLKQNKLSNGHDLKNVKDTDDNYISPFDPLVSSIQIYRAPTTTTTTTTTIDKHGQNSSPSSSSSSTTPSTTSFSQTSKRNKSFPYIKSPIESPIPLPSIRRHSQDNHEESNNYYTRNPDLMIESEPSKQQEKKRRLIKRRSSNNDKYRKHQTDLSSTSSSFDYDYNLEHKRPIINSKNDNNDENADTRSLTVIKNVYEDKHNQKLSSDGEEQTTTPTMEKIQKKNQHNGNESSNNDNEIERERQLRDKEEAKRRKREEEERKRRELDEQKRKQVLIGQKKKQQTDDRK</sequence>
<feature type="compositionally biased region" description="Low complexity" evidence="1">
    <location>
        <begin position="412"/>
        <end position="432"/>
    </location>
</feature>
<feature type="compositionally biased region" description="Polar residues" evidence="1">
    <location>
        <begin position="310"/>
        <end position="324"/>
    </location>
</feature>
<reference evidence="2" key="1">
    <citation type="submission" date="2021-02" db="EMBL/GenBank/DDBJ databases">
        <authorList>
            <person name="Nowell W R."/>
        </authorList>
    </citation>
    <scope>NUCLEOTIDE SEQUENCE</scope>
</reference>
<dbReference type="InterPro" id="IPR039062">
    <property type="entry name" value="SPAT1"/>
</dbReference>
<feature type="compositionally biased region" description="Basic residues" evidence="1">
    <location>
        <begin position="486"/>
        <end position="496"/>
    </location>
</feature>
<evidence type="ECO:0000313" key="4">
    <source>
        <dbReference type="Proteomes" id="UP000663829"/>
    </source>
</evidence>
<feature type="region of interest" description="Disordered" evidence="1">
    <location>
        <begin position="1"/>
        <end position="22"/>
    </location>
</feature>
<dbReference type="EMBL" id="CAJOBC010005997">
    <property type="protein sequence ID" value="CAF3883048.1"/>
    <property type="molecule type" value="Genomic_DNA"/>
</dbReference>
<feature type="region of interest" description="Disordered" evidence="1">
    <location>
        <begin position="400"/>
        <end position="517"/>
    </location>
</feature>
<organism evidence="2 4">
    <name type="scientific">Didymodactylos carnosus</name>
    <dbReference type="NCBI Taxonomy" id="1234261"/>
    <lineage>
        <taxon>Eukaryota</taxon>
        <taxon>Metazoa</taxon>
        <taxon>Spiralia</taxon>
        <taxon>Gnathifera</taxon>
        <taxon>Rotifera</taxon>
        <taxon>Eurotatoria</taxon>
        <taxon>Bdelloidea</taxon>
        <taxon>Philodinida</taxon>
        <taxon>Philodinidae</taxon>
        <taxon>Didymodactylos</taxon>
    </lineage>
</organism>
<dbReference type="Proteomes" id="UP000681722">
    <property type="component" value="Unassembled WGS sequence"/>
</dbReference>
<dbReference type="AlphaFoldDB" id="A0A814QJN4"/>
<evidence type="ECO:0000313" key="3">
    <source>
        <dbReference type="EMBL" id="CAF3883048.1"/>
    </source>
</evidence>
<evidence type="ECO:0000256" key="1">
    <source>
        <dbReference type="SAM" id="MobiDB-lite"/>
    </source>
</evidence>
<feature type="compositionally biased region" description="Basic and acidic residues" evidence="1">
    <location>
        <begin position="593"/>
        <end position="626"/>
    </location>
</feature>
<dbReference type="OrthoDB" id="9901850at2759"/>
<dbReference type="InterPro" id="IPR000048">
    <property type="entry name" value="IQ_motif_EF-hand-BS"/>
</dbReference>
<comment type="caution">
    <text evidence="2">The sequence shown here is derived from an EMBL/GenBank/DDBJ whole genome shotgun (WGS) entry which is preliminary data.</text>
</comment>
<dbReference type="Pfam" id="PF00612">
    <property type="entry name" value="IQ"/>
    <property type="match status" value="1"/>
</dbReference>
<keyword evidence="4" id="KW-1185">Reference proteome</keyword>
<name>A0A814QJN4_9BILA</name>
<protein>
    <submittedName>
        <fullName evidence="2">Uncharacterized protein</fullName>
    </submittedName>
</protein>
<dbReference type="SMART" id="SM00015">
    <property type="entry name" value="IQ"/>
    <property type="match status" value="1"/>
</dbReference>
<feature type="compositionally biased region" description="Basic and acidic residues" evidence="1">
    <location>
        <begin position="1"/>
        <end position="11"/>
    </location>
</feature>
<feature type="region of interest" description="Disordered" evidence="1">
    <location>
        <begin position="248"/>
        <end position="324"/>
    </location>
</feature>
<feature type="compositionally biased region" description="Basic and acidic residues" evidence="1">
    <location>
        <begin position="248"/>
        <end position="276"/>
    </location>
</feature>
<proteinExistence type="predicted"/>
<feature type="compositionally biased region" description="Polar residues" evidence="1">
    <location>
        <begin position="582"/>
        <end position="591"/>
    </location>
</feature>
<feature type="compositionally biased region" description="Basic and acidic residues" evidence="1">
    <location>
        <begin position="497"/>
        <end position="507"/>
    </location>
</feature>
<feature type="region of interest" description="Disordered" evidence="1">
    <location>
        <begin position="552"/>
        <end position="643"/>
    </location>
</feature>
<gene>
    <name evidence="2" type="ORF">GPM918_LOCUS19613</name>
    <name evidence="3" type="ORF">SRO942_LOCUS19610</name>
</gene>
<feature type="compositionally biased region" description="Polar residues" evidence="1">
    <location>
        <begin position="190"/>
        <end position="208"/>
    </location>
</feature>
<dbReference type="PANTHER" id="PTHR14421:SF3">
    <property type="entry name" value="SPERMATOGENESIS-ASSOCIATED PROTEIN 1"/>
    <property type="match status" value="1"/>
</dbReference>
<evidence type="ECO:0000313" key="2">
    <source>
        <dbReference type="EMBL" id="CAF1119370.1"/>
    </source>
</evidence>
<dbReference type="Proteomes" id="UP000663829">
    <property type="component" value="Unassembled WGS sequence"/>
</dbReference>
<feature type="region of interest" description="Disordered" evidence="1">
    <location>
        <begin position="162"/>
        <end position="181"/>
    </location>
</feature>
<dbReference type="PANTHER" id="PTHR14421">
    <property type="entry name" value="SPERMATOGENESIS-ASSOCIATED PROTEIN 1"/>
    <property type="match status" value="1"/>
</dbReference>
<feature type="region of interest" description="Disordered" evidence="1">
    <location>
        <begin position="190"/>
        <end position="211"/>
    </location>
</feature>